<dbReference type="Proteomes" id="UP001497623">
    <property type="component" value="Unassembled WGS sequence"/>
</dbReference>
<dbReference type="Gene3D" id="3.40.50.2060">
    <property type="match status" value="1"/>
</dbReference>
<dbReference type="SUPFAM" id="SSF56815">
    <property type="entry name" value="Sec1/munc18-like (SM) proteins"/>
    <property type="match status" value="1"/>
</dbReference>
<evidence type="ECO:0008006" key="4">
    <source>
        <dbReference type="Google" id="ProtNLM"/>
    </source>
</evidence>
<name>A0AAV2PUY4_MEGNR</name>
<keyword evidence="3" id="KW-1185">Reference proteome</keyword>
<sequence>MTGGKVDLTLIRESTRIDLVKLLESIPGPKAIVWDEQLAGAFGHVADFAFLRAHDVTKMFYISPNKLPQNTVQHVIFFSRPQTQLMDNINKQIRMEELQGGSGKEYHLWLVPRLTLLCERRLQEHGVYGTFTAVKELPLLLVRLESDLVSMELPLCFR</sequence>
<comment type="similarity">
    <text evidence="1">Belongs to the STXBP/unc-18/SEC1 family.</text>
</comment>
<dbReference type="InterPro" id="IPR036045">
    <property type="entry name" value="Sec1-like_sf"/>
</dbReference>
<comment type="caution">
    <text evidence="2">The sequence shown here is derived from an EMBL/GenBank/DDBJ whole genome shotgun (WGS) entry which is preliminary data.</text>
</comment>
<dbReference type="AlphaFoldDB" id="A0AAV2PUY4"/>
<evidence type="ECO:0000256" key="1">
    <source>
        <dbReference type="ARBA" id="ARBA00009884"/>
    </source>
</evidence>
<dbReference type="PANTHER" id="PTHR11679">
    <property type="entry name" value="VESICLE PROTEIN SORTING-ASSOCIATED"/>
    <property type="match status" value="1"/>
</dbReference>
<accession>A0AAV2PUY4</accession>
<proteinExistence type="inferred from homology"/>
<protein>
    <recommendedName>
        <fullName evidence="4">Vacuolar protein sorting-associated protein 33A</fullName>
    </recommendedName>
</protein>
<gene>
    <name evidence="2" type="ORF">MNOR_LOCUS3583</name>
</gene>
<dbReference type="InterPro" id="IPR043154">
    <property type="entry name" value="Sec-1-like_dom1"/>
</dbReference>
<dbReference type="Pfam" id="PF00995">
    <property type="entry name" value="Sec1"/>
    <property type="match status" value="1"/>
</dbReference>
<feature type="non-terminal residue" evidence="2">
    <location>
        <position position="158"/>
    </location>
</feature>
<reference evidence="2 3" key="1">
    <citation type="submission" date="2024-05" db="EMBL/GenBank/DDBJ databases">
        <authorList>
            <person name="Wallberg A."/>
        </authorList>
    </citation>
    <scope>NUCLEOTIDE SEQUENCE [LARGE SCALE GENOMIC DNA]</scope>
</reference>
<dbReference type="InterPro" id="IPR001619">
    <property type="entry name" value="Sec1-like"/>
</dbReference>
<dbReference type="EMBL" id="CAXKWB010001239">
    <property type="protein sequence ID" value="CAL4063728.1"/>
    <property type="molecule type" value="Genomic_DNA"/>
</dbReference>
<evidence type="ECO:0000313" key="2">
    <source>
        <dbReference type="EMBL" id="CAL4063728.1"/>
    </source>
</evidence>
<organism evidence="2 3">
    <name type="scientific">Meganyctiphanes norvegica</name>
    <name type="common">Northern krill</name>
    <name type="synonym">Thysanopoda norvegica</name>
    <dbReference type="NCBI Taxonomy" id="48144"/>
    <lineage>
        <taxon>Eukaryota</taxon>
        <taxon>Metazoa</taxon>
        <taxon>Ecdysozoa</taxon>
        <taxon>Arthropoda</taxon>
        <taxon>Crustacea</taxon>
        <taxon>Multicrustacea</taxon>
        <taxon>Malacostraca</taxon>
        <taxon>Eumalacostraca</taxon>
        <taxon>Eucarida</taxon>
        <taxon>Euphausiacea</taxon>
        <taxon>Euphausiidae</taxon>
        <taxon>Meganyctiphanes</taxon>
    </lineage>
</organism>
<dbReference type="GO" id="GO:0016192">
    <property type="term" value="P:vesicle-mediated transport"/>
    <property type="evidence" value="ECO:0007669"/>
    <property type="project" value="InterPro"/>
</dbReference>
<evidence type="ECO:0000313" key="3">
    <source>
        <dbReference type="Proteomes" id="UP001497623"/>
    </source>
</evidence>